<dbReference type="SUPFAM" id="SSF50978">
    <property type="entry name" value="WD40 repeat-like"/>
    <property type="match status" value="1"/>
</dbReference>
<reference evidence="3" key="2">
    <citation type="submission" date="2021-08" db="EMBL/GenBank/DDBJ databases">
        <authorList>
            <person name="Gostincar C."/>
            <person name="Sun X."/>
            <person name="Song Z."/>
            <person name="Gunde-Cimerman N."/>
        </authorList>
    </citation>
    <scope>NUCLEOTIDE SEQUENCE</scope>
    <source>
        <strain evidence="3">EXF-9298</strain>
    </source>
</reference>
<dbReference type="InterPro" id="IPR036322">
    <property type="entry name" value="WD40_repeat_dom_sf"/>
</dbReference>
<protein>
    <submittedName>
        <fullName evidence="3">WD40 repeat-like protein</fullName>
    </submittedName>
</protein>
<keyword evidence="4" id="KW-1185">Reference proteome</keyword>
<feature type="coiled-coil region" evidence="1">
    <location>
        <begin position="762"/>
        <end position="789"/>
    </location>
</feature>
<feature type="region of interest" description="Disordered" evidence="2">
    <location>
        <begin position="398"/>
        <end position="450"/>
    </location>
</feature>
<evidence type="ECO:0000256" key="2">
    <source>
        <dbReference type="SAM" id="MobiDB-lite"/>
    </source>
</evidence>
<feature type="compositionally biased region" description="Basic residues" evidence="2">
    <location>
        <begin position="419"/>
        <end position="430"/>
    </location>
</feature>
<dbReference type="InterPro" id="IPR015943">
    <property type="entry name" value="WD40/YVTN_repeat-like_dom_sf"/>
</dbReference>
<gene>
    <name evidence="3" type="ORF">KCU98_g6486</name>
</gene>
<feature type="non-terminal residue" evidence="3">
    <location>
        <position position="804"/>
    </location>
</feature>
<accession>A0A9P8FSW8</accession>
<dbReference type="InterPro" id="IPR001680">
    <property type="entry name" value="WD40_rpt"/>
</dbReference>
<dbReference type="Proteomes" id="UP000729357">
    <property type="component" value="Unassembled WGS sequence"/>
</dbReference>
<proteinExistence type="predicted"/>
<dbReference type="SMART" id="SM00320">
    <property type="entry name" value="WD40"/>
    <property type="match status" value="3"/>
</dbReference>
<evidence type="ECO:0000313" key="4">
    <source>
        <dbReference type="Proteomes" id="UP000729357"/>
    </source>
</evidence>
<feature type="region of interest" description="Disordered" evidence="2">
    <location>
        <begin position="337"/>
        <end position="373"/>
    </location>
</feature>
<evidence type="ECO:0000313" key="3">
    <source>
        <dbReference type="EMBL" id="KAG9982864.1"/>
    </source>
</evidence>
<dbReference type="Gene3D" id="2.130.10.10">
    <property type="entry name" value="YVTN repeat-like/Quinoprotein amine dehydrogenase"/>
    <property type="match status" value="1"/>
</dbReference>
<comment type="caution">
    <text evidence="3">The sequence shown here is derived from an EMBL/GenBank/DDBJ whole genome shotgun (WGS) entry which is preliminary data.</text>
</comment>
<feature type="region of interest" description="Disordered" evidence="2">
    <location>
        <begin position="653"/>
        <end position="674"/>
    </location>
</feature>
<name>A0A9P8FSW8_AURME</name>
<sequence length="804" mass="86581">MLSASEKPTVVYLQNLTLKTSAIQLHPSASGAAIATASFHPERPNIFLLAFKDGTIAAYDATRIARTSEACTGTESRAVNNGHAGEIAHVSNLHRITNIRNLSDPPDASPNTTIGSKTVAITGAAFLPGFRSRAVSAGADGRCRLVDFEAGGTILRTWHAQAPVTSLSVLAAKSSSKTEKTGPKQKSGAIVSGTEVNTVIAVGRVDGQVLLFDSVGLRLDQVLVDALGEKIISVQWMDGPSPYAISSPFKPVTSKIDAKFDLSLSTPGRRQSTQADLPDALRLPPGAVFVPTQPAPAIAVIGYEAEEVSTVRYTPAVNMVKCSPAVETTYLDLFSPVKKVSPPRQQQKKSPVSSPRLRRKRLSSQTFVRTSSPESIPIAVEPVNISPETPRHLSIHPLNTKIESKQKPALGTTPASARRGPRSGRKKAHGRTAQGPNRSPSASMGPGRNGKVLADLRRLGVEQPSQTKKNGKSALFAPYMNRTGISNLPRTEAQPTAKYDSLLIEGLSIEEHVPEPQHHQPIRPMQVHCESESRSSDRDIWMSAGSSEDECIQRKDNKRTHYHARQRRINQPQPEIALLQNSSNQQQMFSVPMIEPGTTLEVATISPQPQNVGKEAAVLSMSEEAMFSAVSHISNIDGEFVPASNDVQRLFPRGSSIYSTSPSRQSPKRSPRRQVQIWNDEAPQAKTVTNPMQHAKLVNMQSNTTLKATPREAAAKKAAAVLLGSESTKRSKALPPLPSLPSIIVPSQPQSCACAEKSCPGCLELGARVHSLEDEVARLKAEVLGLRSALRKTGLSSRVAGRKR</sequence>
<dbReference type="EMBL" id="JAHFXS010000663">
    <property type="protein sequence ID" value="KAG9982864.1"/>
    <property type="molecule type" value="Genomic_DNA"/>
</dbReference>
<keyword evidence="1" id="KW-0175">Coiled coil</keyword>
<dbReference type="AlphaFoldDB" id="A0A9P8FSW8"/>
<reference evidence="3" key="1">
    <citation type="journal article" date="2021" name="J Fungi (Basel)">
        <title>Virulence traits and population genomics of the black yeast Aureobasidium melanogenum.</title>
        <authorList>
            <person name="Cernosa A."/>
            <person name="Sun X."/>
            <person name="Gostincar C."/>
            <person name="Fang C."/>
            <person name="Gunde-Cimerman N."/>
            <person name="Song Z."/>
        </authorList>
    </citation>
    <scope>NUCLEOTIDE SEQUENCE</scope>
    <source>
        <strain evidence="3">EXF-9298</strain>
    </source>
</reference>
<evidence type="ECO:0000256" key="1">
    <source>
        <dbReference type="SAM" id="Coils"/>
    </source>
</evidence>
<organism evidence="3 4">
    <name type="scientific">Aureobasidium melanogenum</name>
    <name type="common">Aureobasidium pullulans var. melanogenum</name>
    <dbReference type="NCBI Taxonomy" id="46634"/>
    <lineage>
        <taxon>Eukaryota</taxon>
        <taxon>Fungi</taxon>
        <taxon>Dikarya</taxon>
        <taxon>Ascomycota</taxon>
        <taxon>Pezizomycotina</taxon>
        <taxon>Dothideomycetes</taxon>
        <taxon>Dothideomycetidae</taxon>
        <taxon>Dothideales</taxon>
        <taxon>Saccotheciaceae</taxon>
        <taxon>Aureobasidium</taxon>
    </lineage>
</organism>